<comment type="caution">
    <text evidence="1">The sequence shown here is derived from an EMBL/GenBank/DDBJ whole genome shotgun (WGS) entry which is preliminary data.</text>
</comment>
<sequence length="204" mass="23907">MLEMTATGKSKGQWVFYRNFDDTVDYLSDQPRILAFNPFCRKVESLDQDDAYRWHFRVTDPQNNPFDVIFNIQQESEILVDLPDEVASMDPEEMSDEMIRQFTVGRKITWRPLPASKTFAMPEKYLFEGKVSAEMLIAPMQPERTRVDFDLRVNVKFLLYPAFRIVPEKVVRTMVSTGMTVIMQTATNHMFQKISKDFGKIRKL</sequence>
<dbReference type="OrthoDB" id="597386at2"/>
<reference evidence="1 2" key="1">
    <citation type="submission" date="2019-05" db="EMBL/GenBank/DDBJ databases">
        <title>Draft Whole-Genome sequence of the green sulfur bacterium Chlorobaculum thiosulfatiphilum DSM 249.</title>
        <authorList>
            <person name="Meyer T.E."/>
            <person name="Kyndt J.A."/>
        </authorList>
    </citation>
    <scope>NUCLEOTIDE SEQUENCE [LARGE SCALE GENOMIC DNA]</scope>
    <source>
        <strain evidence="1 2">DSM 249</strain>
    </source>
</reference>
<evidence type="ECO:0000313" key="1">
    <source>
        <dbReference type="EMBL" id="TNJ39485.1"/>
    </source>
</evidence>
<keyword evidence="2" id="KW-1185">Reference proteome</keyword>
<name>A0A5C4S845_CHLTI</name>
<dbReference type="RefSeq" id="WP_139456366.1">
    <property type="nucleotide sequence ID" value="NZ_VDCH01000005.1"/>
</dbReference>
<organism evidence="1 2">
    <name type="scientific">Chlorobaculum thiosulfatiphilum</name>
    <name type="common">Chlorobium limicola f.sp. thiosulfatophilum</name>
    <dbReference type="NCBI Taxonomy" id="115852"/>
    <lineage>
        <taxon>Bacteria</taxon>
        <taxon>Pseudomonadati</taxon>
        <taxon>Chlorobiota</taxon>
        <taxon>Chlorobiia</taxon>
        <taxon>Chlorobiales</taxon>
        <taxon>Chlorobiaceae</taxon>
        <taxon>Chlorobaculum</taxon>
    </lineage>
</organism>
<gene>
    <name evidence="1" type="ORF">FGF66_03740</name>
</gene>
<dbReference type="EMBL" id="VDCH01000005">
    <property type="protein sequence ID" value="TNJ39485.1"/>
    <property type="molecule type" value="Genomic_DNA"/>
</dbReference>
<accession>A0A5C4S845</accession>
<proteinExistence type="predicted"/>
<protein>
    <submittedName>
        <fullName evidence="1">DUF1997 domain-containing protein</fullName>
    </submittedName>
</protein>
<dbReference type="Proteomes" id="UP000308271">
    <property type="component" value="Unassembled WGS sequence"/>
</dbReference>
<evidence type="ECO:0000313" key="2">
    <source>
        <dbReference type="Proteomes" id="UP000308271"/>
    </source>
</evidence>
<dbReference type="AlphaFoldDB" id="A0A5C4S845"/>